<dbReference type="EMBL" id="DS995701">
    <property type="protein sequence ID" value="EEQ27687.1"/>
    <property type="molecule type" value="Genomic_DNA"/>
</dbReference>
<dbReference type="Proteomes" id="UP000002035">
    <property type="component" value="Unassembled WGS sequence"/>
</dbReference>
<sequence length="108" mass="12961">MRERERRQRNGDDYLLFGALKGRRATHEQTDEEREENKKRSEEKKRRDERGGRGRRGGRRRDEGMRLGEEERTSKDKCGLCRVWVSFYFDSTAKREKKEQPEGEEQPG</sequence>
<keyword evidence="3" id="KW-1185">Reference proteome</keyword>
<dbReference type="GeneID" id="9225695"/>
<dbReference type="HOGENOM" id="CLU_2196323_0_0_1"/>
<proteinExistence type="predicted"/>
<dbReference type="AlphaFoldDB" id="C5FD03"/>
<feature type="compositionally biased region" description="Basic and acidic residues" evidence="1">
    <location>
        <begin position="60"/>
        <end position="75"/>
    </location>
</feature>
<reference evidence="3" key="1">
    <citation type="journal article" date="2012" name="MBio">
        <title>Comparative genome analysis of Trichophyton rubrum and related dermatophytes reveals candidate genes involved in infection.</title>
        <authorList>
            <person name="Martinez D.A."/>
            <person name="Oliver B.G."/>
            <person name="Graeser Y."/>
            <person name="Goldberg J.M."/>
            <person name="Li W."/>
            <person name="Martinez-Rossi N.M."/>
            <person name="Monod M."/>
            <person name="Shelest E."/>
            <person name="Barton R.C."/>
            <person name="Birch E."/>
            <person name="Brakhage A.A."/>
            <person name="Chen Z."/>
            <person name="Gurr S.J."/>
            <person name="Heiman D."/>
            <person name="Heitman J."/>
            <person name="Kosti I."/>
            <person name="Rossi A."/>
            <person name="Saif S."/>
            <person name="Samalova M."/>
            <person name="Saunders C.W."/>
            <person name="Shea T."/>
            <person name="Summerbell R.C."/>
            <person name="Xu J."/>
            <person name="Young S."/>
            <person name="Zeng Q."/>
            <person name="Birren B.W."/>
            <person name="Cuomo C.A."/>
            <person name="White T.C."/>
        </authorList>
    </citation>
    <scope>NUCLEOTIDE SEQUENCE [LARGE SCALE GENOMIC DNA]</scope>
    <source>
        <strain evidence="3">ATCC MYA-4605 / CBS 113480</strain>
    </source>
</reference>
<dbReference type="VEuPathDB" id="FungiDB:MCYG_00575"/>
<dbReference type="RefSeq" id="XP_002850471.1">
    <property type="nucleotide sequence ID" value="XM_002850425.1"/>
</dbReference>
<name>C5FD03_ARTOC</name>
<accession>C5FD03</accession>
<gene>
    <name evidence="2" type="ORF">MCYG_00575</name>
</gene>
<protein>
    <submittedName>
        <fullName evidence="2">Uncharacterized protein</fullName>
    </submittedName>
</protein>
<organism evidence="2 3">
    <name type="scientific">Arthroderma otae (strain ATCC MYA-4605 / CBS 113480)</name>
    <name type="common">Microsporum canis</name>
    <dbReference type="NCBI Taxonomy" id="554155"/>
    <lineage>
        <taxon>Eukaryota</taxon>
        <taxon>Fungi</taxon>
        <taxon>Dikarya</taxon>
        <taxon>Ascomycota</taxon>
        <taxon>Pezizomycotina</taxon>
        <taxon>Eurotiomycetes</taxon>
        <taxon>Eurotiomycetidae</taxon>
        <taxon>Onygenales</taxon>
        <taxon>Arthrodermataceae</taxon>
        <taxon>Microsporum</taxon>
    </lineage>
</organism>
<evidence type="ECO:0000313" key="3">
    <source>
        <dbReference type="Proteomes" id="UP000002035"/>
    </source>
</evidence>
<evidence type="ECO:0000313" key="2">
    <source>
        <dbReference type="EMBL" id="EEQ27687.1"/>
    </source>
</evidence>
<feature type="compositionally biased region" description="Basic and acidic residues" evidence="1">
    <location>
        <begin position="25"/>
        <end position="52"/>
    </location>
</feature>
<feature type="region of interest" description="Disordered" evidence="1">
    <location>
        <begin position="1"/>
        <end position="75"/>
    </location>
</feature>
<evidence type="ECO:0000256" key="1">
    <source>
        <dbReference type="SAM" id="MobiDB-lite"/>
    </source>
</evidence>
<feature type="compositionally biased region" description="Basic and acidic residues" evidence="1">
    <location>
        <begin position="1"/>
        <end position="12"/>
    </location>
</feature>